<evidence type="ECO:0000313" key="1">
    <source>
        <dbReference type="EMBL" id="CAB1416430.1"/>
    </source>
</evidence>
<name>A0A9N7Y384_PLEPL</name>
<dbReference type="Proteomes" id="UP001153269">
    <property type="component" value="Unassembled WGS sequence"/>
</dbReference>
<keyword evidence="2" id="KW-1185">Reference proteome</keyword>
<protein>
    <submittedName>
        <fullName evidence="1">Uncharacterized protein</fullName>
    </submittedName>
</protein>
<dbReference type="EMBL" id="CADEAL010000208">
    <property type="protein sequence ID" value="CAB1416430.1"/>
    <property type="molecule type" value="Genomic_DNA"/>
</dbReference>
<gene>
    <name evidence="1" type="ORF">PLEPLA_LOCUS4221</name>
</gene>
<sequence length="111" mass="12133">MHLWPCTPGEDACQEVPARRRTFKLLSDMHSIPDNLRISSRGVVQDAPRPHLIAETIYCPNIHVPVSYSLETPGRDTGCCFAHAGGEVDVLQLIDPSQASEVMAHKGALTT</sequence>
<organism evidence="1 2">
    <name type="scientific">Pleuronectes platessa</name>
    <name type="common">European plaice</name>
    <dbReference type="NCBI Taxonomy" id="8262"/>
    <lineage>
        <taxon>Eukaryota</taxon>
        <taxon>Metazoa</taxon>
        <taxon>Chordata</taxon>
        <taxon>Craniata</taxon>
        <taxon>Vertebrata</taxon>
        <taxon>Euteleostomi</taxon>
        <taxon>Actinopterygii</taxon>
        <taxon>Neopterygii</taxon>
        <taxon>Teleostei</taxon>
        <taxon>Neoteleostei</taxon>
        <taxon>Acanthomorphata</taxon>
        <taxon>Carangaria</taxon>
        <taxon>Pleuronectiformes</taxon>
        <taxon>Pleuronectoidei</taxon>
        <taxon>Pleuronectidae</taxon>
        <taxon>Pleuronectes</taxon>
    </lineage>
</organism>
<evidence type="ECO:0000313" key="2">
    <source>
        <dbReference type="Proteomes" id="UP001153269"/>
    </source>
</evidence>
<accession>A0A9N7Y384</accession>
<comment type="caution">
    <text evidence="1">The sequence shown here is derived from an EMBL/GenBank/DDBJ whole genome shotgun (WGS) entry which is preliminary data.</text>
</comment>
<proteinExistence type="predicted"/>
<dbReference type="AlphaFoldDB" id="A0A9N7Y384"/>
<reference evidence="1" key="1">
    <citation type="submission" date="2020-03" db="EMBL/GenBank/DDBJ databases">
        <authorList>
            <person name="Weist P."/>
        </authorList>
    </citation>
    <scope>NUCLEOTIDE SEQUENCE</scope>
</reference>